<dbReference type="Proteomes" id="UP000801492">
    <property type="component" value="Unassembled WGS sequence"/>
</dbReference>
<dbReference type="AlphaFoldDB" id="A0A8K0CBW2"/>
<reference evidence="1" key="1">
    <citation type="submission" date="2019-08" db="EMBL/GenBank/DDBJ databases">
        <title>The genome of the North American firefly Photinus pyralis.</title>
        <authorList>
            <consortium name="Photinus pyralis genome working group"/>
            <person name="Fallon T.R."/>
            <person name="Sander Lower S.E."/>
            <person name="Weng J.-K."/>
        </authorList>
    </citation>
    <scope>NUCLEOTIDE SEQUENCE</scope>
    <source>
        <strain evidence="1">TRF0915ILg1</strain>
        <tissue evidence="1">Whole body</tissue>
    </source>
</reference>
<evidence type="ECO:0000313" key="1">
    <source>
        <dbReference type="EMBL" id="KAF2881703.1"/>
    </source>
</evidence>
<evidence type="ECO:0000313" key="2">
    <source>
        <dbReference type="Proteomes" id="UP000801492"/>
    </source>
</evidence>
<dbReference type="EMBL" id="VTPC01090707">
    <property type="protein sequence ID" value="KAF2881703.1"/>
    <property type="molecule type" value="Genomic_DNA"/>
</dbReference>
<proteinExistence type="predicted"/>
<organism evidence="1 2">
    <name type="scientific">Ignelater luminosus</name>
    <name type="common">Cucubano</name>
    <name type="synonym">Pyrophorus luminosus</name>
    <dbReference type="NCBI Taxonomy" id="2038154"/>
    <lineage>
        <taxon>Eukaryota</taxon>
        <taxon>Metazoa</taxon>
        <taxon>Ecdysozoa</taxon>
        <taxon>Arthropoda</taxon>
        <taxon>Hexapoda</taxon>
        <taxon>Insecta</taxon>
        <taxon>Pterygota</taxon>
        <taxon>Neoptera</taxon>
        <taxon>Endopterygota</taxon>
        <taxon>Coleoptera</taxon>
        <taxon>Polyphaga</taxon>
        <taxon>Elateriformia</taxon>
        <taxon>Elateroidea</taxon>
        <taxon>Elateridae</taxon>
        <taxon>Agrypninae</taxon>
        <taxon>Pyrophorini</taxon>
        <taxon>Ignelater</taxon>
    </lineage>
</organism>
<gene>
    <name evidence="1" type="ORF">ILUMI_24471</name>
</gene>
<keyword evidence="2" id="KW-1185">Reference proteome</keyword>
<comment type="caution">
    <text evidence="1">The sequence shown here is derived from an EMBL/GenBank/DDBJ whole genome shotgun (WGS) entry which is preliminary data.</text>
</comment>
<name>A0A8K0CBW2_IGNLU</name>
<protein>
    <submittedName>
        <fullName evidence="1">Uncharacterized protein</fullName>
    </submittedName>
</protein>
<accession>A0A8K0CBW2</accession>
<sequence>MENELADHILDFERRLFGLNTIEVRKLAYEFAERAELDHKKTVTNERIPAHMIYNMNESELTTVQKPLKVFASKGKKQVGAITSAERAEHITVAVCEPIEVELGEELLDGLTCSGERPANEGTPNQMMTTSQNKKMLEDEKNLVPVSLKQQVKSLNMKTLSWENNSIGTEQDNLSTSRRCRIVKPSIMRSGLQNLDGGQSSIVKTLEEDISVDHYKEL</sequence>